<dbReference type="RefSeq" id="WP_140927767.1">
    <property type="nucleotide sequence ID" value="NZ_VFSU01000020.1"/>
</dbReference>
<sequence length="2019" mass="194078">MTSNSTSSQTSIRRALLSSSCMATLAIHLALQAVPASAEPINNCLNQNPCQNIYVGATGSDAPGSGQPGGPGEDINDFGFTYLNPIQWWDSDVNSPFLIHLWGGEGARGADGHDQGIFGGQSGGNGGRGGNAGNIDINLSTEVQGLVTGTSTALQLITVGGQGGGGAYGFNAGPGTSGQGGDSGHIHGTVAGTFPWEDKPADAPYARAILIQSQGGAGGDGRGWSAGQDPNGPDGGKGGDSGDINLHLNGTFIGMSGGVVIYSRGGDGGKGGGGEAGDGSQGGAGGQAGNGNSVYVEVEDGTTMQTFQSGDAGLRVLSQGGDGGTGGEHSGSGGKGGIGGNADDVVVVLHGGTIENVAGYLSPGLLVQSLGGNGGNGGSASHFVVGPNGGSGAQGGSAGSVSVQMADGASRATIHSGDGAVNNDDFNLAPAILAQSIGGGGGAGSDENGWFAVGGSGGDGGSSGPVAGDAVKVDVLADIRTYGYNSDGIAAQSIGGGGGKGGDAKGTGTEVQMTIGGTGGGGGDGGAAAARLRAGSVIETNNVHSHGILIQSIGGGGGMGGAAYSTSYNAFYGAAIAVGGNGGAGGDGSTVGLVDGTNATNEARITTLGADSYGIIGQSVGGGGGIGGASTATSKTYAPSDYGGLSLSMAMGGKGGTGGSASDVTLLNSGFISTIGAGSVGILGQSVGGGGGAGGDASSSATASGGQLNFSATAAFGGRGGGGGAGGTAEITNTGLILTTGESADGMLVQSIGGGGGIGGAGDAKGSANGKQLSLTLSMGAGGPGDKGGDGYSTTATNSGSIITLGDSAFGIGAQSIGGGGGRAGGGAASAQGDITMDLSIGGNGGEGGSTSHNDSNHNQQTFTTVNNKAGSSIVTFGGDANGIIAQSIGGGGGAAGKAGTSLGTKKSTGDGGNGDAQGTQNSFAIMASGFDSNGIGGLAAYAGLNGAVNALHSLLNTGSNVGAVADDDPADDLDDLSQSKGETDDDNDSTKIHLSVALGGTGGAGGSAGAVVVNNDGEIATLGHHADAILAQAIGGGGGKGGAASTATTDDGKASGAVSVGGSGGASGYGGQVTVVHTGTIYTKGALSAGIVAESIAGGGGVGGASAATVSSANKNSGENTNDGALNSLALSLGGNGGGDQNAEQVKVTSSGLIDTAAHDSIGIVAQSIGGGGGILKTLATNLEGAGGSASAKGTDYTVAFSFGGSAASGGANALGGQVNVTTQKGGAIATTGDNSYGILAQSIGGGGGVQLGGKPLGQTVDDFFGSGSRTGSANHDGSGNSGLYVNVGDDIATKGDGAIGIVAQSIGGGGGLAGHTSASNLLLGFAGLSDRFTGDGGNVQVVVAQGATVGTKGRNAPAMFLQSIGGGGGRITTDAGAYIGTAGGRGQAGTIDVTIDGAVSATGVGSAGIMAQGQGDNSSNAAINITVGSTGLISAGTDSNETGDFGQTAAIYINHGGTGQPLSSDPSTPIVNTVTNNGQILTYGSVRNAVAIYSSAGYTKVFNNAGATLSGDVFLTADGGQGCFTNAGTFNDGNSVLVGACGVTNTGVINVGKTGVVGSTLTIGGPYGGGGKLVFDADFVGGNGDQLVVNGDAQVGDTITVTARSMRRAPLTLVSATGTLTLDPMIKTAASSHLYDYDLQTDGKVLTVTPKALFTRKAASFGANEKSVAGSLQSLFDGGATADKAFTRLLSVADDASYKSALGAISGKVLGSFGSFRFNSSRTFAANLYGGCNELQFQGKSADRCGWARVLGNTTTQKAGADMLGYKADAWAMQMGGQVPFSDTLALTGSLAYENSTFRDGDARIKGDALVAGLGLLYAPERFELSAGIDMAWGWYKSRRTIELGGISEEATAKPEQSQIGGHVRAAYNLLDGGSTFVRPFVEGHAIRVSNKAFTEDGASPFRLAVEKQSDTALIGVAGLEVGTKVALSEKVSLRPFASGAVEFGNSRNWTTTARFAEQPQGDSFDLNTAGPGTLGRFAIGADLIGSSNVAFSIQYAPELGKDFTSHSGMARLTIAF</sequence>
<feature type="compositionally biased region" description="Gly residues" evidence="1">
    <location>
        <begin position="387"/>
        <end position="398"/>
    </location>
</feature>
<dbReference type="Proteomes" id="UP000319897">
    <property type="component" value="Unassembled WGS sequence"/>
</dbReference>
<comment type="caution">
    <text evidence="4">The sequence shown here is derived from an EMBL/GenBank/DDBJ whole genome shotgun (WGS) entry which is preliminary data.</text>
</comment>
<feature type="domain" description="Autotransporter" evidence="3">
    <location>
        <begin position="1741"/>
        <end position="2019"/>
    </location>
</feature>
<evidence type="ECO:0000313" key="4">
    <source>
        <dbReference type="EMBL" id="TPE61931.1"/>
    </source>
</evidence>
<feature type="signal peptide" evidence="2">
    <location>
        <begin position="1"/>
        <end position="38"/>
    </location>
</feature>
<feature type="chain" id="PRO_5021346225" evidence="2">
    <location>
        <begin position="39"/>
        <end position="2019"/>
    </location>
</feature>
<feature type="region of interest" description="Disordered" evidence="1">
    <location>
        <begin position="269"/>
        <end position="293"/>
    </location>
</feature>
<feature type="compositionally biased region" description="Gly residues" evidence="1">
    <location>
        <begin position="215"/>
        <end position="224"/>
    </location>
</feature>
<reference evidence="4 5" key="1">
    <citation type="submission" date="2019-06" db="EMBL/GenBank/DDBJ databases">
        <authorList>
            <person name="Lee I."/>
            <person name="Jang G.I."/>
            <person name="Hwang C.Y."/>
        </authorList>
    </citation>
    <scope>NUCLEOTIDE SEQUENCE [LARGE SCALE GENOMIC DNA]</scope>
    <source>
        <strain evidence="4 5">PAMC 28131</strain>
    </source>
</reference>
<dbReference type="EMBL" id="VFSU01000020">
    <property type="protein sequence ID" value="TPE61931.1"/>
    <property type="molecule type" value="Genomic_DNA"/>
</dbReference>
<feature type="region of interest" description="Disordered" evidence="1">
    <location>
        <begin position="381"/>
        <end position="404"/>
    </location>
</feature>
<feature type="compositionally biased region" description="Acidic residues" evidence="1">
    <location>
        <begin position="966"/>
        <end position="976"/>
    </location>
</feature>
<evidence type="ECO:0000259" key="3">
    <source>
        <dbReference type="PROSITE" id="PS51208"/>
    </source>
</evidence>
<feature type="region of interest" description="Disordered" evidence="1">
    <location>
        <begin position="964"/>
        <end position="990"/>
    </location>
</feature>
<feature type="region of interest" description="Disordered" evidence="1">
    <location>
        <begin position="836"/>
        <end position="863"/>
    </location>
</feature>
<dbReference type="InterPro" id="IPR005546">
    <property type="entry name" value="Autotransporte_beta"/>
</dbReference>
<dbReference type="SUPFAM" id="SSF103515">
    <property type="entry name" value="Autotransporter"/>
    <property type="match status" value="1"/>
</dbReference>
<feature type="compositionally biased region" description="Polar residues" evidence="1">
    <location>
        <begin position="850"/>
        <end position="863"/>
    </location>
</feature>
<name>A0A501XMN0_9SPHN</name>
<keyword evidence="2" id="KW-0732">Signal</keyword>
<feature type="region of interest" description="Disordered" evidence="1">
    <location>
        <begin position="214"/>
        <end position="243"/>
    </location>
</feature>
<keyword evidence="5" id="KW-1185">Reference proteome</keyword>
<proteinExistence type="predicted"/>
<evidence type="ECO:0000313" key="5">
    <source>
        <dbReference type="Proteomes" id="UP000319897"/>
    </source>
</evidence>
<feature type="compositionally biased region" description="Gly residues" evidence="1">
    <location>
        <begin position="320"/>
        <end position="338"/>
    </location>
</feature>
<evidence type="ECO:0000256" key="1">
    <source>
        <dbReference type="SAM" id="MobiDB-lite"/>
    </source>
</evidence>
<dbReference type="InterPro" id="IPR036709">
    <property type="entry name" value="Autotransporte_beta_dom_sf"/>
</dbReference>
<accession>A0A501XMN0</accession>
<protein>
    <submittedName>
        <fullName evidence="4">Autotransporter outer membrane beta-barrel domain-containing protein</fullName>
    </submittedName>
</protein>
<evidence type="ECO:0000256" key="2">
    <source>
        <dbReference type="SAM" id="SignalP"/>
    </source>
</evidence>
<gene>
    <name evidence="4" type="ORF">FJQ54_07315</name>
</gene>
<dbReference type="PROSITE" id="PS51208">
    <property type="entry name" value="AUTOTRANSPORTER"/>
    <property type="match status" value="1"/>
</dbReference>
<feature type="region of interest" description="Disordered" evidence="1">
    <location>
        <begin position="315"/>
        <end position="338"/>
    </location>
</feature>
<dbReference type="OrthoDB" id="7176850at2"/>
<organism evidence="4 5">
    <name type="scientific">Sandaracinobacter neustonicus</name>
    <dbReference type="NCBI Taxonomy" id="1715348"/>
    <lineage>
        <taxon>Bacteria</taxon>
        <taxon>Pseudomonadati</taxon>
        <taxon>Pseudomonadota</taxon>
        <taxon>Alphaproteobacteria</taxon>
        <taxon>Sphingomonadales</taxon>
        <taxon>Sphingosinicellaceae</taxon>
        <taxon>Sandaracinobacter</taxon>
    </lineage>
</organism>
<dbReference type="SMART" id="SM00869">
    <property type="entry name" value="Autotransporter"/>
    <property type="match status" value="1"/>
</dbReference>
<feature type="compositionally biased region" description="Gly residues" evidence="1">
    <location>
        <begin position="269"/>
        <end position="289"/>
    </location>
</feature>